<accession>A0A0U0W521</accession>
<feature type="signal peptide" evidence="1">
    <location>
        <begin position="1"/>
        <end position="20"/>
    </location>
</feature>
<name>A0A0U0W521_MYCBE</name>
<keyword evidence="1" id="KW-0732">Signal</keyword>
<dbReference type="PANTHER" id="PTHR30383:SF5">
    <property type="entry name" value="SGNH HYDROLASE-TYPE ESTERASE DOMAIN-CONTAINING PROTEIN"/>
    <property type="match status" value="1"/>
</dbReference>
<evidence type="ECO:0000313" key="3">
    <source>
        <dbReference type="EMBL" id="CPR09007.1"/>
    </source>
</evidence>
<protein>
    <recommendedName>
        <fullName evidence="2">SGNH hydrolase-type esterase domain-containing protein</fullName>
    </recommendedName>
</protein>
<dbReference type="PANTHER" id="PTHR30383">
    <property type="entry name" value="THIOESTERASE 1/PROTEASE 1/LYSOPHOSPHOLIPASE L1"/>
    <property type="match status" value="1"/>
</dbReference>
<organism evidence="3 4">
    <name type="scientific">Mycobacterium bohemicum DSM 44277</name>
    <dbReference type="NCBI Taxonomy" id="1236609"/>
    <lineage>
        <taxon>Bacteria</taxon>
        <taxon>Bacillati</taxon>
        <taxon>Actinomycetota</taxon>
        <taxon>Actinomycetes</taxon>
        <taxon>Mycobacteriales</taxon>
        <taxon>Mycobacteriaceae</taxon>
        <taxon>Mycobacterium</taxon>
    </lineage>
</organism>
<dbReference type="InterPro" id="IPR051532">
    <property type="entry name" value="Ester_Hydrolysis_Enzymes"/>
</dbReference>
<proteinExistence type="predicted"/>
<dbReference type="Gene3D" id="3.40.50.1110">
    <property type="entry name" value="SGNH hydrolase"/>
    <property type="match status" value="1"/>
</dbReference>
<dbReference type="Pfam" id="PF13472">
    <property type="entry name" value="Lipase_GDSL_2"/>
    <property type="match status" value="1"/>
</dbReference>
<dbReference type="AlphaFoldDB" id="A0A0U0W521"/>
<reference evidence="3 4" key="1">
    <citation type="submission" date="2015-03" db="EMBL/GenBank/DDBJ databases">
        <authorList>
            <person name="Murphy D."/>
        </authorList>
    </citation>
    <scope>NUCLEOTIDE SEQUENCE [LARGE SCALE GENOMIC DNA]</scope>
    <source>
        <strain evidence="3 4">DSM 44277</strain>
    </source>
</reference>
<dbReference type="InterPro" id="IPR013830">
    <property type="entry name" value="SGNH_hydro"/>
</dbReference>
<feature type="domain" description="SGNH hydrolase-type esterase" evidence="2">
    <location>
        <begin position="80"/>
        <end position="258"/>
    </location>
</feature>
<evidence type="ECO:0000256" key="1">
    <source>
        <dbReference type="SAM" id="SignalP"/>
    </source>
</evidence>
<dbReference type="CDD" id="cd01836">
    <property type="entry name" value="FeeA_FeeB_like"/>
    <property type="match status" value="1"/>
</dbReference>
<gene>
    <name evidence="3" type="ORF">BN971_01414</name>
</gene>
<feature type="chain" id="PRO_5006703731" description="SGNH hydrolase-type esterase domain-containing protein" evidence="1">
    <location>
        <begin position="21"/>
        <end position="325"/>
    </location>
</feature>
<sequence precursor="true">MTIRVPRRSTIALATAGALASTGTAVLGARNLLVGQATHARTVIPKAWEVPPRADGVYTRGGGPPERWRRGVPADLHLMIFGDSTATGYGCTHADEVPGVLIARGLAEQTGKRIRLSTKAIVGATSKGVCGQVDAMFVAGPPPDIAVLMLGANDVTALNGISQSAQRAGLAVRKLRTRGAVVIVGTCPDLGVIGAIPQPLRSLAHERCLQLCRAQTAAVRAAGGVPVPLAQLLAPKFRAMGDAMFSADGYHPSAIAYAHAADALLNALCEALGEKVERPLLTLPVPPANPTLGQRHTRLSIMSRLLRGPVSAGRTPSSCGPAVND</sequence>
<dbReference type="GO" id="GO:0004622">
    <property type="term" value="F:phosphatidylcholine lysophospholipase activity"/>
    <property type="evidence" value="ECO:0007669"/>
    <property type="project" value="TreeGrafter"/>
</dbReference>
<dbReference type="EMBL" id="CSTD01000001">
    <property type="protein sequence ID" value="CPR09007.1"/>
    <property type="molecule type" value="Genomic_DNA"/>
</dbReference>
<dbReference type="Proteomes" id="UP000198875">
    <property type="component" value="Unassembled WGS sequence"/>
</dbReference>
<evidence type="ECO:0000259" key="2">
    <source>
        <dbReference type="Pfam" id="PF13472"/>
    </source>
</evidence>
<evidence type="ECO:0000313" key="4">
    <source>
        <dbReference type="Proteomes" id="UP000198875"/>
    </source>
</evidence>
<dbReference type="SUPFAM" id="SSF52266">
    <property type="entry name" value="SGNH hydrolase"/>
    <property type="match status" value="1"/>
</dbReference>
<dbReference type="InterPro" id="IPR036514">
    <property type="entry name" value="SGNH_hydro_sf"/>
</dbReference>